<evidence type="ECO:0000313" key="1">
    <source>
        <dbReference type="EMBL" id="EFH08791.1"/>
    </source>
</evidence>
<accession>D5PZW4</accession>
<reference evidence="1 2" key="1">
    <citation type="submission" date="2010-05" db="EMBL/GenBank/DDBJ databases">
        <authorList>
            <person name="Qin X."/>
            <person name="Bachman B."/>
            <person name="Battles P."/>
            <person name="Bell A."/>
            <person name="Bess C."/>
            <person name="Bickham C."/>
            <person name="Chaboub L."/>
            <person name="Chen D."/>
            <person name="Coyle M."/>
            <person name="Deiros D.R."/>
            <person name="Dinh H."/>
            <person name="Forbes L."/>
            <person name="Fowler G."/>
            <person name="Francisco L."/>
            <person name="Fu Q."/>
            <person name="Gubbala S."/>
            <person name="Hale W."/>
            <person name="Han Y."/>
            <person name="Hemphill L."/>
            <person name="Highlander S.K."/>
            <person name="Hirani K."/>
            <person name="Hogues M."/>
            <person name="Jackson L."/>
            <person name="Jakkamsetti A."/>
            <person name="Javaid M."/>
            <person name="Jiang H."/>
            <person name="Korchina V."/>
            <person name="Kovar C."/>
            <person name="Lara F."/>
            <person name="Lee S."/>
            <person name="Mata R."/>
            <person name="Mathew T."/>
            <person name="Moen C."/>
            <person name="Morales K."/>
            <person name="Munidasa M."/>
            <person name="Nazareth L."/>
            <person name="Ngo R."/>
            <person name="Nguyen L."/>
            <person name="Okwuonu G."/>
            <person name="Ongeri F."/>
            <person name="Patil S."/>
            <person name="Petrosino J."/>
            <person name="Pham C."/>
            <person name="Pham P."/>
            <person name="Pu L.-L."/>
            <person name="Puazo M."/>
            <person name="Raj R."/>
            <person name="Reid J."/>
            <person name="Rouhana J."/>
            <person name="Saada N."/>
            <person name="Shang Y."/>
            <person name="Simmons D."/>
            <person name="Thornton R."/>
            <person name="Warren J."/>
            <person name="Weissenberger G."/>
            <person name="Zhang J."/>
            <person name="Zhang L."/>
            <person name="Zhou C."/>
            <person name="Zhu D."/>
            <person name="Muzny D."/>
            <person name="Worley K."/>
            <person name="Gibbs R."/>
        </authorList>
    </citation>
    <scope>NUCLEOTIDE SEQUENCE [LARGE SCALE GENOMIC DNA]</scope>
    <source>
        <strain evidence="1 2">NAP08</strain>
    </source>
</reference>
<organism evidence="1 2">
    <name type="scientific">Clostridioides difficile NAP08</name>
    <dbReference type="NCBI Taxonomy" id="525259"/>
    <lineage>
        <taxon>Bacteria</taxon>
        <taxon>Bacillati</taxon>
        <taxon>Bacillota</taxon>
        <taxon>Clostridia</taxon>
        <taxon>Peptostreptococcales</taxon>
        <taxon>Peptostreptococcaceae</taxon>
        <taxon>Clostridioides</taxon>
    </lineage>
</organism>
<name>D5PZW4_CLODI</name>
<dbReference type="EMBL" id="ADNX01000005">
    <property type="protein sequence ID" value="EFH08791.1"/>
    <property type="molecule type" value="Genomic_DNA"/>
</dbReference>
<comment type="caution">
    <text evidence="1">The sequence shown here is derived from an EMBL/GenBank/DDBJ whole genome shotgun (WGS) entry which is preliminary data.</text>
</comment>
<dbReference type="Proteomes" id="UP000003227">
    <property type="component" value="Unassembled WGS sequence"/>
</dbReference>
<gene>
    <name evidence="1" type="ORF">HMPREF0220_0196</name>
</gene>
<sequence length="69" mass="7892">MVKVKTKKTFVCTHMCKVEIPMSVRKLYEKVLASSIRAPNLEGMIEKFDKDLPHSNDTDLIELKNAISK</sequence>
<proteinExistence type="predicted"/>
<protein>
    <submittedName>
        <fullName evidence="1">Uncharacterized protein</fullName>
    </submittedName>
</protein>
<dbReference type="AlphaFoldDB" id="D5PZW4"/>
<dbReference type="HOGENOM" id="CLU_2772256_0_0_9"/>
<dbReference type="GO" id="GO:0016651">
    <property type="term" value="F:oxidoreductase activity, acting on NAD(P)H"/>
    <property type="evidence" value="ECO:0007669"/>
    <property type="project" value="UniProtKB-ARBA"/>
</dbReference>
<dbReference type="GO" id="GO:0010181">
    <property type="term" value="F:FMN binding"/>
    <property type="evidence" value="ECO:0007669"/>
    <property type="project" value="InterPro"/>
</dbReference>
<evidence type="ECO:0000313" key="2">
    <source>
        <dbReference type="Proteomes" id="UP000003227"/>
    </source>
</evidence>